<dbReference type="InterPro" id="IPR017900">
    <property type="entry name" value="4Fe4S_Fe_S_CS"/>
</dbReference>
<dbReference type="PDB" id="8RJA">
    <property type="method" value="X-ray"/>
    <property type="resolution" value="1.97 A"/>
    <property type="chains" value="F/L=1-85"/>
</dbReference>
<reference evidence="4" key="2">
    <citation type="journal article" date="2024" name="Nat. Commun.">
        <title>Ethane-oxidising archaea couple CO&amp;lt;sub&amp;gt;2&amp;lt;/sub&amp;gt; generation to F&amp;lt;sub&amp;gt;420&amp;lt;/sub&amp;gt; reduction.</title>
        <authorList>
            <person name="Lemaire O.N."/>
            <person name="Wegener G."/>
            <person name="Wagner T."/>
        </authorList>
    </citation>
    <scope>X-RAY CRYSTALLOGRAPHY (1.97 ANGSTROMS) IN COMPLEX WITH [4FE-4S] CLUSTER</scope>
</reference>
<keyword evidence="2" id="KW-0560">Oxidoreductase</keyword>
<evidence type="ECO:0000259" key="1">
    <source>
        <dbReference type="PROSITE" id="PS51379"/>
    </source>
</evidence>
<keyword evidence="4" id="KW-0408">Iron</keyword>
<keyword evidence="4" id="KW-0002">3D-structure</keyword>
<evidence type="ECO:0007829" key="4">
    <source>
        <dbReference type="PDB" id="8RJA"/>
    </source>
</evidence>
<feature type="binding site" evidence="4">
    <location>
        <position position="26"/>
    </location>
    <ligand>
        <name>[4Fe-4S] cluster</name>
        <dbReference type="ChEBI" id="CHEBI:49883"/>
        <label>2</label>
    </ligand>
</feature>
<dbReference type="GO" id="GO:0051539">
    <property type="term" value="F:4 iron, 4 sulfur cluster binding"/>
    <property type="evidence" value="ECO:0007669"/>
    <property type="project" value="UniProtKB-KW"/>
</dbReference>
<sequence>MANQMSFKKVKVSEECVGCGVCETVCPVNNLLEDGAEFDPDRAKLAIKVTNGEAAVDEEVCLTCGTCTFNCPSGAVYAEYEPRAS</sequence>
<name>A0A7R9MZV2_9EURY</name>
<keyword evidence="4" id="KW-0004">4Fe-4S</keyword>
<feature type="binding site" evidence="4">
    <location>
        <position position="16"/>
    </location>
    <ligand>
        <name>[4Fe-4S] cluster</name>
        <dbReference type="ChEBI" id="CHEBI:49883"/>
        <label>1</label>
    </ligand>
</feature>
<dbReference type="Pfam" id="PF12838">
    <property type="entry name" value="Fer4_7"/>
    <property type="match status" value="1"/>
</dbReference>
<dbReference type="PROSITE" id="PS00198">
    <property type="entry name" value="4FE4S_FER_1"/>
    <property type="match status" value="2"/>
</dbReference>
<reference evidence="2" key="1">
    <citation type="submission" date="2020-12" db="EMBL/GenBank/DDBJ databases">
        <authorList>
            <person name="Hahn"/>
            <person name="C.J."/>
            <person name="Laso-Perez"/>
            <person name="R."/>
            <person name="Vulcano"/>
            <person name="F."/>
            <person name="Vaziourakis"/>
            <person name="K.-M."/>
            <person name="Stokke"/>
            <person name="R."/>
            <person name="Steen"/>
            <person name="I.H."/>
            <person name="Teske"/>
            <person name="A."/>
            <person name="Boetius"/>
            <person name="A."/>
            <person name="Liebeke"/>
            <person name="M."/>
            <person name="Amann"/>
            <person name="R."/>
            <person name="Knittel"/>
            <person name="K. and Wegener. G."/>
        </authorList>
    </citation>
    <scope>NUCLEOTIDE SEQUENCE</scope>
    <source>
        <strain evidence="2">Gfbio:2ba61e4a-a911-483b-ba5e-e0ad8afd3b38:GoM-Arc1_E50</strain>
        <strain evidence="3">Gfbio:2ba61e4a-a911-483b-ba5e-e0ad8afd3b38:GoM-Arc1_E50_DN</strain>
    </source>
</reference>
<keyword evidence="4" id="KW-0411">Iron-sulfur</keyword>
<dbReference type="PROSITE" id="PS51379">
    <property type="entry name" value="4FE4S_FER_2"/>
    <property type="match status" value="2"/>
</dbReference>
<dbReference type="GO" id="GO:0016491">
    <property type="term" value="F:oxidoreductase activity"/>
    <property type="evidence" value="ECO:0007669"/>
    <property type="project" value="UniProtKB-KW"/>
</dbReference>
<feature type="binding site" evidence="4">
    <location>
        <position position="61"/>
    </location>
    <ligand>
        <name>[4Fe-4S] cluster</name>
        <dbReference type="ChEBI" id="CHEBI:49883"/>
        <label>2</label>
    </ligand>
</feature>
<dbReference type="GO" id="GO:0046872">
    <property type="term" value="F:metal ion binding"/>
    <property type="evidence" value="ECO:0007669"/>
    <property type="project" value="UniProtKB-KW"/>
</dbReference>
<feature type="binding site" evidence="4">
    <location>
        <position position="22"/>
    </location>
    <ligand>
        <name>[4Fe-4S] cluster</name>
        <dbReference type="ChEBI" id="CHEBI:49883"/>
        <label>1</label>
    </ligand>
</feature>
<proteinExistence type="evidence at protein level"/>
<dbReference type="AlphaFoldDB" id="A0A7R9MZV2"/>
<evidence type="ECO:0000313" key="3">
    <source>
        <dbReference type="EMBL" id="CAD7775654.1"/>
    </source>
</evidence>
<dbReference type="EC" id="1.6.5.11" evidence="2"/>
<dbReference type="SUPFAM" id="SSF54862">
    <property type="entry name" value="4Fe-4S ferredoxins"/>
    <property type="match status" value="1"/>
</dbReference>
<feature type="domain" description="4Fe-4S ferredoxin-type" evidence="1">
    <location>
        <begin position="52"/>
        <end position="81"/>
    </location>
</feature>
<dbReference type="EMBL" id="LR991654">
    <property type="protein sequence ID" value="CAD7769902.1"/>
    <property type="molecule type" value="Genomic_DNA"/>
</dbReference>
<feature type="binding site" evidence="4">
    <location>
        <position position="71"/>
    </location>
    <ligand>
        <name>[4Fe-4S] cluster</name>
        <dbReference type="ChEBI" id="CHEBI:49883"/>
        <label>1</label>
    </ligand>
</feature>
<dbReference type="InterPro" id="IPR017896">
    <property type="entry name" value="4Fe4S_Fe-S-bd"/>
</dbReference>
<dbReference type="SMR" id="A0A7R9MZV2"/>
<feature type="binding site" evidence="4">
    <location>
        <position position="67"/>
    </location>
    <ligand>
        <name>[4Fe-4S] cluster</name>
        <dbReference type="ChEBI" id="CHEBI:49883"/>
        <label>2</label>
    </ligand>
</feature>
<gene>
    <name evidence="2" type="primary">ndhI</name>
    <name evidence="2" type="ORF">FHEFKHOI_00695</name>
    <name evidence="3" type="ORF">KBONHNOK_00844</name>
</gene>
<dbReference type="EMBL" id="CAJIMI010000011">
    <property type="protein sequence ID" value="CAD7775654.1"/>
    <property type="molecule type" value="Genomic_DNA"/>
</dbReference>
<accession>A0A7R9MZV2</accession>
<dbReference type="Gene3D" id="3.30.70.20">
    <property type="match status" value="1"/>
</dbReference>
<feature type="binding site" evidence="4">
    <location>
        <position position="19"/>
    </location>
    <ligand>
        <name>[4Fe-4S] cluster</name>
        <dbReference type="ChEBI" id="CHEBI:49883"/>
        <label>1</label>
    </ligand>
</feature>
<evidence type="ECO:0000313" key="2">
    <source>
        <dbReference type="EMBL" id="CAD7769902.1"/>
    </source>
</evidence>
<organism evidence="2">
    <name type="scientific">Candidatus Methanoperedenaceae archaeon GB50</name>
    <dbReference type="NCBI Taxonomy" id="2691038"/>
    <lineage>
        <taxon>Archaea</taxon>
        <taxon>Methanobacteriati</taxon>
        <taxon>Methanobacteriota</taxon>
        <taxon>Stenosarchaea group</taxon>
        <taxon>Methanomicrobia</taxon>
        <taxon>Methanosarcinales</taxon>
        <taxon>ANME-2 cluster</taxon>
        <taxon>Candidatus Methanoperedentaceae</taxon>
    </lineage>
</organism>
<feature type="domain" description="4Fe-4S ferredoxin-type" evidence="1">
    <location>
        <begin position="8"/>
        <end position="36"/>
    </location>
</feature>
<keyword evidence="4" id="KW-0479">Metal-binding</keyword>
<feature type="binding site" evidence="4">
    <location>
        <position position="64"/>
    </location>
    <ligand>
        <name>[4Fe-4S] cluster</name>
        <dbReference type="ChEBI" id="CHEBI:49883"/>
        <label>2</label>
    </ligand>
</feature>
<protein>
    <submittedName>
        <fullName evidence="2">NAD(P)H-quinone oxidoreductase subunit I, chloroplastic</fullName>
        <ecNumber evidence="2">1.6.5.11</ecNumber>
    </submittedName>
</protein>
<dbReference type="Proteomes" id="UP000595727">
    <property type="component" value="Chromosome 1"/>
</dbReference>
<dbReference type="Proteomes" id="UP000603930">
    <property type="component" value="Unassembled WGS sequence"/>
</dbReference>